<dbReference type="EMBL" id="JASDAP010000111">
    <property type="protein sequence ID" value="KAK1875550.1"/>
    <property type="molecule type" value="Genomic_DNA"/>
</dbReference>
<protein>
    <submittedName>
        <fullName evidence="1">Ribonuclease Z</fullName>
    </submittedName>
</protein>
<gene>
    <name evidence="1" type="ORF">KUDE01_015295</name>
</gene>
<accession>A0AAD9B1G7</accession>
<sequence>MGDVGMFSREWTKGDSVWSGRAIGADITWGTRKLRVIVVYGPQSPAERTNLFTSVEPFLVTNRQVFKPEHG</sequence>
<evidence type="ECO:0000313" key="2">
    <source>
        <dbReference type="Proteomes" id="UP001228049"/>
    </source>
</evidence>
<dbReference type="Proteomes" id="UP001228049">
    <property type="component" value="Unassembled WGS sequence"/>
</dbReference>
<comment type="caution">
    <text evidence="1">The sequence shown here is derived from an EMBL/GenBank/DDBJ whole genome shotgun (WGS) entry which is preliminary data.</text>
</comment>
<organism evidence="1 2">
    <name type="scientific">Dissostichus eleginoides</name>
    <name type="common">Patagonian toothfish</name>
    <name type="synonym">Dissostichus amissus</name>
    <dbReference type="NCBI Taxonomy" id="100907"/>
    <lineage>
        <taxon>Eukaryota</taxon>
        <taxon>Metazoa</taxon>
        <taxon>Chordata</taxon>
        <taxon>Craniata</taxon>
        <taxon>Vertebrata</taxon>
        <taxon>Euteleostomi</taxon>
        <taxon>Actinopterygii</taxon>
        <taxon>Neopterygii</taxon>
        <taxon>Teleostei</taxon>
        <taxon>Neoteleostei</taxon>
        <taxon>Acanthomorphata</taxon>
        <taxon>Eupercaria</taxon>
        <taxon>Perciformes</taxon>
        <taxon>Notothenioidei</taxon>
        <taxon>Nototheniidae</taxon>
        <taxon>Dissostichus</taxon>
    </lineage>
</organism>
<proteinExistence type="predicted"/>
<dbReference type="AlphaFoldDB" id="A0AAD9B1G7"/>
<name>A0AAD9B1G7_DISEL</name>
<evidence type="ECO:0000313" key="1">
    <source>
        <dbReference type="EMBL" id="KAK1875550.1"/>
    </source>
</evidence>
<reference evidence="1" key="1">
    <citation type="submission" date="2023-04" db="EMBL/GenBank/DDBJ databases">
        <title>Chromosome-level genome of Chaenocephalus aceratus.</title>
        <authorList>
            <person name="Park H."/>
        </authorList>
    </citation>
    <scope>NUCLEOTIDE SEQUENCE</scope>
    <source>
        <strain evidence="1">DE</strain>
        <tissue evidence="1">Muscle</tissue>
    </source>
</reference>
<keyword evidence="2" id="KW-1185">Reference proteome</keyword>